<evidence type="ECO:0000313" key="2">
    <source>
        <dbReference type="EMBL" id="THU64751.1"/>
    </source>
</evidence>
<sequence length="111" mass="12809">MGERPIANKYLRGKDEKDFEKRVKGVLKLPRAADVYRDAPLPDWNGVNRSSARLGCAYRCGTARRPKRPDRSVYRGIPSRRSRGHDLSNRLPPRGNARHRQRPWAPHPTRS</sequence>
<dbReference type="EMBL" id="PYDT01000004">
    <property type="protein sequence ID" value="THU64751.1"/>
    <property type="molecule type" value="Genomic_DNA"/>
</dbReference>
<dbReference type="Proteomes" id="UP000317650">
    <property type="component" value="Chromosome 1"/>
</dbReference>
<gene>
    <name evidence="2" type="ORF">C4D60_Mb01t29750</name>
</gene>
<protein>
    <submittedName>
        <fullName evidence="2">Uncharacterized protein</fullName>
    </submittedName>
</protein>
<proteinExistence type="predicted"/>
<accession>A0A4S8JRP3</accession>
<keyword evidence="3" id="KW-1185">Reference proteome</keyword>
<comment type="caution">
    <text evidence="2">The sequence shown here is derived from an EMBL/GenBank/DDBJ whole genome shotgun (WGS) entry which is preliminary data.</text>
</comment>
<dbReference type="AlphaFoldDB" id="A0A4S8JRP3"/>
<feature type="region of interest" description="Disordered" evidence="1">
    <location>
        <begin position="62"/>
        <end position="111"/>
    </location>
</feature>
<name>A0A4S8JRP3_MUSBA</name>
<evidence type="ECO:0000313" key="3">
    <source>
        <dbReference type="Proteomes" id="UP000317650"/>
    </source>
</evidence>
<organism evidence="2 3">
    <name type="scientific">Musa balbisiana</name>
    <name type="common">Banana</name>
    <dbReference type="NCBI Taxonomy" id="52838"/>
    <lineage>
        <taxon>Eukaryota</taxon>
        <taxon>Viridiplantae</taxon>
        <taxon>Streptophyta</taxon>
        <taxon>Embryophyta</taxon>
        <taxon>Tracheophyta</taxon>
        <taxon>Spermatophyta</taxon>
        <taxon>Magnoliopsida</taxon>
        <taxon>Liliopsida</taxon>
        <taxon>Zingiberales</taxon>
        <taxon>Musaceae</taxon>
        <taxon>Musa</taxon>
    </lineage>
</organism>
<reference evidence="2 3" key="1">
    <citation type="journal article" date="2019" name="Nat. Plants">
        <title>Genome sequencing of Musa balbisiana reveals subgenome evolution and function divergence in polyploid bananas.</title>
        <authorList>
            <person name="Yao X."/>
        </authorList>
    </citation>
    <scope>NUCLEOTIDE SEQUENCE [LARGE SCALE GENOMIC DNA]</scope>
    <source>
        <strain evidence="3">cv. DH-PKW</strain>
        <tissue evidence="2">Leaves</tissue>
    </source>
</reference>
<evidence type="ECO:0000256" key="1">
    <source>
        <dbReference type="SAM" id="MobiDB-lite"/>
    </source>
</evidence>